<dbReference type="EMBL" id="BGPR01019095">
    <property type="protein sequence ID" value="GBN80939.1"/>
    <property type="molecule type" value="Genomic_DNA"/>
</dbReference>
<protein>
    <submittedName>
        <fullName evidence="1">Uncharacterized protein</fullName>
    </submittedName>
</protein>
<evidence type="ECO:0000313" key="1">
    <source>
        <dbReference type="EMBL" id="GBN80939.1"/>
    </source>
</evidence>
<evidence type="ECO:0000313" key="2">
    <source>
        <dbReference type="Proteomes" id="UP000499080"/>
    </source>
</evidence>
<dbReference type="AlphaFoldDB" id="A0A4Y2S0C2"/>
<accession>A0A4Y2S0C2</accession>
<sequence>MRRVILCITRLLLEEPRNLTVKPTPEPEAFCRSFDTPHTHRWEFSEARDLQGPQSSKLMKYFDEPSKKDDINLNMGSDDPCLVEGSSA</sequence>
<gene>
    <name evidence="1" type="ORF">AVEN_72813_1</name>
</gene>
<reference evidence="1 2" key="1">
    <citation type="journal article" date="2019" name="Sci. Rep.">
        <title>Orb-weaving spider Araneus ventricosus genome elucidates the spidroin gene catalogue.</title>
        <authorList>
            <person name="Kono N."/>
            <person name="Nakamura H."/>
            <person name="Ohtoshi R."/>
            <person name="Moran D.A.P."/>
            <person name="Shinohara A."/>
            <person name="Yoshida Y."/>
            <person name="Fujiwara M."/>
            <person name="Mori M."/>
            <person name="Tomita M."/>
            <person name="Arakawa K."/>
        </authorList>
    </citation>
    <scope>NUCLEOTIDE SEQUENCE [LARGE SCALE GENOMIC DNA]</scope>
</reference>
<comment type="caution">
    <text evidence="1">The sequence shown here is derived from an EMBL/GenBank/DDBJ whole genome shotgun (WGS) entry which is preliminary data.</text>
</comment>
<dbReference type="Proteomes" id="UP000499080">
    <property type="component" value="Unassembled WGS sequence"/>
</dbReference>
<name>A0A4Y2S0C2_ARAVE</name>
<organism evidence="1 2">
    <name type="scientific">Araneus ventricosus</name>
    <name type="common">Orbweaver spider</name>
    <name type="synonym">Epeira ventricosa</name>
    <dbReference type="NCBI Taxonomy" id="182803"/>
    <lineage>
        <taxon>Eukaryota</taxon>
        <taxon>Metazoa</taxon>
        <taxon>Ecdysozoa</taxon>
        <taxon>Arthropoda</taxon>
        <taxon>Chelicerata</taxon>
        <taxon>Arachnida</taxon>
        <taxon>Araneae</taxon>
        <taxon>Araneomorphae</taxon>
        <taxon>Entelegynae</taxon>
        <taxon>Araneoidea</taxon>
        <taxon>Araneidae</taxon>
        <taxon>Araneus</taxon>
    </lineage>
</organism>
<keyword evidence="2" id="KW-1185">Reference proteome</keyword>
<proteinExistence type="predicted"/>